<reference evidence="1 2" key="1">
    <citation type="submission" date="2021-06" db="EMBL/GenBank/DDBJ databases">
        <authorList>
            <person name="Kallberg Y."/>
            <person name="Tangrot J."/>
            <person name="Rosling A."/>
        </authorList>
    </citation>
    <scope>NUCLEOTIDE SEQUENCE [LARGE SCALE GENOMIC DNA]</scope>
    <source>
        <strain evidence="1 2">120-4 pot B 10/14</strain>
    </source>
</reference>
<name>A0ABM8VWU9_GIGMA</name>
<organism evidence="1 2">
    <name type="scientific">Gigaspora margarita</name>
    <dbReference type="NCBI Taxonomy" id="4874"/>
    <lineage>
        <taxon>Eukaryota</taxon>
        <taxon>Fungi</taxon>
        <taxon>Fungi incertae sedis</taxon>
        <taxon>Mucoromycota</taxon>
        <taxon>Glomeromycotina</taxon>
        <taxon>Glomeromycetes</taxon>
        <taxon>Diversisporales</taxon>
        <taxon>Gigasporaceae</taxon>
        <taxon>Gigaspora</taxon>
    </lineage>
</organism>
<protein>
    <submittedName>
        <fullName evidence="1">11177_t:CDS:1</fullName>
    </submittedName>
</protein>
<proteinExistence type="predicted"/>
<evidence type="ECO:0000313" key="2">
    <source>
        <dbReference type="Proteomes" id="UP000789901"/>
    </source>
</evidence>
<sequence length="140" mass="16548">MERIIHAELLKYFTSVKSPDWKITKFLDVDDKKHKSYKSSEEHCSTYFNELISEKEITNYINARLVTVISTSPLSFPLVELSKLFQLLTPNIPYLIFNNDDKIKDKRYKFYKSSKEYCQPILNKLISEEEIANHINACFK</sequence>
<dbReference type="EMBL" id="CAJVQB010000097">
    <property type="protein sequence ID" value="CAG8466418.1"/>
    <property type="molecule type" value="Genomic_DNA"/>
</dbReference>
<gene>
    <name evidence="1" type="ORF">GMARGA_LOCUS561</name>
</gene>
<evidence type="ECO:0000313" key="1">
    <source>
        <dbReference type="EMBL" id="CAG8466418.1"/>
    </source>
</evidence>
<dbReference type="Proteomes" id="UP000789901">
    <property type="component" value="Unassembled WGS sequence"/>
</dbReference>
<accession>A0ABM8VWU9</accession>
<keyword evidence="2" id="KW-1185">Reference proteome</keyword>
<comment type="caution">
    <text evidence="1">The sequence shown here is derived from an EMBL/GenBank/DDBJ whole genome shotgun (WGS) entry which is preliminary data.</text>
</comment>